<dbReference type="CDD" id="cd01667">
    <property type="entry name" value="TGS_ThrRS"/>
    <property type="match status" value="1"/>
</dbReference>
<dbReference type="InterPro" id="IPR012676">
    <property type="entry name" value="TGS-like"/>
</dbReference>
<feature type="non-terminal residue" evidence="2">
    <location>
        <position position="35"/>
    </location>
</feature>
<proteinExistence type="predicted"/>
<dbReference type="InterPro" id="IPR012675">
    <property type="entry name" value="Beta-grasp_dom_sf"/>
</dbReference>
<accession>A0AAW9KQ15</accession>
<evidence type="ECO:0000259" key="1">
    <source>
        <dbReference type="PROSITE" id="PS51880"/>
    </source>
</evidence>
<dbReference type="Proteomes" id="UP001288944">
    <property type="component" value="Unassembled WGS sequence"/>
</dbReference>
<evidence type="ECO:0000313" key="2">
    <source>
        <dbReference type="EMBL" id="MDZ7543245.1"/>
    </source>
</evidence>
<evidence type="ECO:0000313" key="3">
    <source>
        <dbReference type="Proteomes" id="UP001288944"/>
    </source>
</evidence>
<sequence length="35" mass="3726">MSMVRVTLPDGAVREYEQGTTIEDVAGSISSGLKK</sequence>
<name>A0AAW9KQ15_CLOPF</name>
<reference evidence="2" key="1">
    <citation type="submission" date="2019-11" db="EMBL/GenBank/DDBJ databases">
        <title>Characterization of Clostridium perfringens isolates from swine manure treated agricultural soils.</title>
        <authorList>
            <person name="Wushke S.T."/>
        </authorList>
    </citation>
    <scope>NUCLEOTIDE SEQUENCE</scope>
    <source>
        <strain evidence="2">X62</strain>
    </source>
</reference>
<dbReference type="PROSITE" id="PS51880">
    <property type="entry name" value="TGS"/>
    <property type="match status" value="1"/>
</dbReference>
<comment type="caution">
    <text evidence="2">The sequence shown here is derived from an EMBL/GenBank/DDBJ whole genome shotgun (WGS) entry which is preliminary data.</text>
</comment>
<dbReference type="EMBL" id="WNUR01000975">
    <property type="protein sequence ID" value="MDZ7543245.1"/>
    <property type="molecule type" value="Genomic_DNA"/>
</dbReference>
<gene>
    <name evidence="2" type="ORF">GNF83_19110</name>
</gene>
<feature type="domain" description="TGS" evidence="1">
    <location>
        <begin position="1"/>
        <end position="35"/>
    </location>
</feature>
<dbReference type="AlphaFoldDB" id="A0AAW9KQ15"/>
<dbReference type="InterPro" id="IPR004095">
    <property type="entry name" value="TGS"/>
</dbReference>
<organism evidence="2 3">
    <name type="scientific">Clostridium perfringens</name>
    <dbReference type="NCBI Taxonomy" id="1502"/>
    <lineage>
        <taxon>Bacteria</taxon>
        <taxon>Bacillati</taxon>
        <taxon>Bacillota</taxon>
        <taxon>Clostridia</taxon>
        <taxon>Eubacteriales</taxon>
        <taxon>Clostridiaceae</taxon>
        <taxon>Clostridium</taxon>
    </lineage>
</organism>
<protein>
    <submittedName>
        <fullName evidence="2">TGS domain-containing protein</fullName>
    </submittedName>
</protein>
<dbReference type="SUPFAM" id="SSF81271">
    <property type="entry name" value="TGS-like"/>
    <property type="match status" value="1"/>
</dbReference>
<dbReference type="Gene3D" id="3.10.20.30">
    <property type="match status" value="1"/>
</dbReference>
<dbReference type="Pfam" id="PF02824">
    <property type="entry name" value="TGS"/>
    <property type="match status" value="1"/>
</dbReference>